<dbReference type="InterPro" id="IPR027417">
    <property type="entry name" value="P-loop_NTPase"/>
</dbReference>
<dbReference type="SMART" id="SM00015">
    <property type="entry name" value="IQ"/>
    <property type="match status" value="5"/>
</dbReference>
<feature type="region of interest" description="Disordered" evidence="8">
    <location>
        <begin position="1563"/>
        <end position="1594"/>
    </location>
</feature>
<reference evidence="10" key="1">
    <citation type="journal article" date="2015" name="PLoS ONE">
        <title>Comprehensive Evaluation of Toxoplasma gondii VEG and Neospora caninum LIV Genomes with Tachyzoite Stage Transcriptome and Proteome Defines Novel Transcript Features.</title>
        <authorList>
            <person name="Ramaprasad A."/>
            <person name="Mourier T."/>
            <person name="Naeem R."/>
            <person name="Malas T.B."/>
            <person name="Moussa E."/>
            <person name="Panigrahi A."/>
            <person name="Vermont S.J."/>
            <person name="Otto T.D."/>
            <person name="Wastling J."/>
            <person name="Pain A."/>
        </authorList>
    </citation>
    <scope>NUCLEOTIDE SEQUENCE</scope>
    <source>
        <strain evidence="10">Liverpool</strain>
    </source>
</reference>
<feature type="region of interest" description="Disordered" evidence="8">
    <location>
        <begin position="1492"/>
        <end position="1546"/>
    </location>
</feature>
<keyword evidence="6" id="KW-0853">WD repeat</keyword>
<proteinExistence type="inferred from homology"/>
<evidence type="ECO:0000256" key="1">
    <source>
        <dbReference type="ARBA" id="ARBA00022741"/>
    </source>
</evidence>
<dbReference type="Gene3D" id="3.40.50.300">
    <property type="entry name" value="P-loop containing nucleotide triphosphate hydrolases"/>
    <property type="match status" value="1"/>
</dbReference>
<dbReference type="GO" id="GO:0007015">
    <property type="term" value="P:actin filament organization"/>
    <property type="evidence" value="ECO:0007669"/>
    <property type="project" value="TreeGrafter"/>
</dbReference>
<keyword evidence="3 7" id="KW-0518">Myosin</keyword>
<keyword evidence="4 7" id="KW-0505">Motor protein</keyword>
<dbReference type="Pfam" id="PF00063">
    <property type="entry name" value="Myosin_head"/>
    <property type="match status" value="2"/>
</dbReference>
<dbReference type="InterPro" id="IPR000048">
    <property type="entry name" value="IQ_motif_EF-hand-BS"/>
</dbReference>
<dbReference type="Gene3D" id="2.130.10.10">
    <property type="entry name" value="YVTN repeat-like/Quinoprotein amine dehydrogenase"/>
    <property type="match status" value="1"/>
</dbReference>
<dbReference type="SUPFAM" id="SSF52540">
    <property type="entry name" value="P-loop containing nucleoside triphosphate hydrolases"/>
    <property type="match status" value="3"/>
</dbReference>
<dbReference type="InterPro" id="IPR001609">
    <property type="entry name" value="Myosin_head_motor_dom-like"/>
</dbReference>
<feature type="region of interest" description="Disordered" evidence="8">
    <location>
        <begin position="1"/>
        <end position="20"/>
    </location>
</feature>
<keyword evidence="2 7" id="KW-0067">ATP-binding</keyword>
<feature type="domain" description="Myosin motor" evidence="9">
    <location>
        <begin position="86"/>
        <end position="853"/>
    </location>
</feature>
<evidence type="ECO:0000313" key="10">
    <source>
        <dbReference type="EMBL" id="CEL71052.1"/>
    </source>
</evidence>
<evidence type="ECO:0000256" key="3">
    <source>
        <dbReference type="ARBA" id="ARBA00023123"/>
    </source>
</evidence>
<evidence type="ECO:0000256" key="5">
    <source>
        <dbReference type="ARBA" id="ARBA00023203"/>
    </source>
</evidence>
<dbReference type="InterPro" id="IPR001680">
    <property type="entry name" value="WD40_rpt"/>
</dbReference>
<dbReference type="InterPro" id="IPR036322">
    <property type="entry name" value="WD40_repeat_dom_sf"/>
</dbReference>
<feature type="compositionally biased region" description="Polar residues" evidence="8">
    <location>
        <begin position="1107"/>
        <end position="1120"/>
    </location>
</feature>
<evidence type="ECO:0000259" key="9">
    <source>
        <dbReference type="PROSITE" id="PS51456"/>
    </source>
</evidence>
<sequence length="1979" mass="218960">MTASSLDGASPTGGGDQGDEEVRCAVGTKIYVSDPADVWKTAEVVKIQEDGSLTARVDADNELVHLRKGDLWYLCNTDVWNTTGLSAPTDLTMLTHLHEAAVLDSLNLRFDIDEIYTFTGPILIAVNPFKQIAGLYDMKQLVRYIASSQFPALPRPASSPSSTSAPSSPASLPISRQPHVFASSSAAYEGMCNEKQSQTILISGESGAGKTESTKFVMKFLACAGSDDLERRSQVEAQVLESNPLLEAFGNARTLRNDNSSRFGKFIELQFQTNKTKRVSGNRGRLCGARIQTYLLEKVRVCDQQEGERNYHIFYQLCAAAEAAAQKGGIYYFPSPKFRKAADAKPQEMDMSLFEPRDKFKYLTKSSCHALQGVDDCEEFDSTVFAMQTVGISPEEQMNIFSVVGAVLCLGNVSFETPKGNSEGSQVAPSCAEYVSKACRLLGVESDALQEAMCYRTIKTMHESYRKPLKTDEAWEMKDALCRALYGCLFLQVVARTNQSIGYLTEVKSPDDVLLFCGVLDIFGFECFAFNSFEQLCINFTNERLQNFFNTFVFKCEEELYRAEGIQWNPLDFPDNADCVALLQDKPLGLFSMLDEECMVPAGKDRGFNNKVCQKHTGHKRFGVIKTKPNCFVVHHFAGSVEYCSDGFLEKNKDQLSLDLQEAIKASSIAFVSHLFTAFLNRGASEDGASVGKKRKFVTVSSEFREQLGSLMDTVNKTAPHFIRCIKPNPQNLPDLFDRVTVNEQLRYGGVLQAVQVSRAGYPVRLSHRDCFFDYKALADKAVLEKLCMQSEGTVSSETWRERAQALLLHLDAKLNLDRKKKDAPSHDKTWAVGKSLCFFKNEAYEVLSASLMSVRVQAATAIQARYKCFVQRRFFLMYRQTVVFLQSHVRMFLCKLEAWRRRQDRAAKRIETFLRGAVARLRYLRTLKQIKTIQAAWRGKQTRSKLRDLQLHEAAGKIQATWKMHRQRASYRDLRKAATLAQLKWKRILARRMLRRLREEAREVSGLLKKAQDLQRDLGEERSKRSEVESHVLQLQAKNEELLKEIQRLHKELDRAKEEVASLQASNEDFASQVKQLKESLTAGSSTPSTPQMTPGTQKRRLSNHADAQQSQGDRLSTQTDEELKALRQELEKREAEAQLQQSEHETLIAKLQASLKEAESALEQEKTQRSEAEARYKLVLEDSSASSTHFRLSSAGAAKQQPGSSLASGEAGGVSSTLLREKRNKVPDGDGALAATKTLSPLPSVALASEHWECVLHDQRWIDLLLLGPAGVGKTGLLEQFLIKLGDEVHLEQLRVSRKMEDQAPFSKLPQHYELVYPRDSEDAPTRGAKPRDDELTRVNVLDFPGPSRTKQNPALRVKQAFVVAVVYDPTRPETCDEALQVLTNVVLPCRPKVAAQDGLAACVSGRVYLVENGWRVAAREGTVQVDTAAIRDKGTSTAGLRCHYRELVHLESLVDEIVPLMAEWRGMLQQQRLAMLQHHARLQPGSAAGLSPFALPRPPAQASRGASLSFSNAAHAAGSGLRENGAEKSPSVSGSASGTHRQGSLSANLFDSIRSFLSQSSMRPGPGSALASGAKQSVDSKLLRPSMKPGGSAMLKKLKSRNMDAHSVVPVQELQDSDSAITCVVFGKEKDNRDYILLAAASKDGSVVIYRCYRLEAERQMFDQEQVSLLVAPASKPPGDNREHFGPSVSVHSRLVGHSRAVTCLFFSLLEDQLVTTSIDKSVRFWHVDTGDMLKVFTDSSPALAAAFLPFNPTAFVASNSNSILRLVCATSGRVIQKLKVESEVRALKFDDTGLFCFAGTKAGAVHVLEASDTINIRFKFKTTLGKGAVTCITFVPSTGPGQYPRLLINCCDSSVAIVECIYGPPPGVLTNLLVRHRVRIAHSLLPLRCWFSNFGGGWLITGSEDKDVYCFSLQQGANFKAISLKHHQAPILAVATNLQDTLLVSADSMGKLVLWRSLDFSGAADASAGARGRAV</sequence>
<dbReference type="EMBL" id="LN714487">
    <property type="protein sequence ID" value="CEL71052.1"/>
    <property type="molecule type" value="Genomic_DNA"/>
</dbReference>
<feature type="repeat" description="WD" evidence="6">
    <location>
        <begin position="1698"/>
        <end position="1739"/>
    </location>
</feature>
<dbReference type="GO" id="GO:0000146">
    <property type="term" value="F:microfilament motor activity"/>
    <property type="evidence" value="ECO:0007669"/>
    <property type="project" value="TreeGrafter"/>
</dbReference>
<dbReference type="Gene3D" id="3.40.850.10">
    <property type="entry name" value="Kinesin motor domain"/>
    <property type="match status" value="1"/>
</dbReference>
<dbReference type="Gene3D" id="1.20.5.4820">
    <property type="match status" value="1"/>
</dbReference>
<evidence type="ECO:0000256" key="6">
    <source>
        <dbReference type="PROSITE-ProRule" id="PRU00221"/>
    </source>
</evidence>
<dbReference type="Gene3D" id="1.10.10.820">
    <property type="match status" value="1"/>
</dbReference>
<dbReference type="Pfam" id="PF00400">
    <property type="entry name" value="WD40"/>
    <property type="match status" value="1"/>
</dbReference>
<dbReference type="CDD" id="cd14888">
    <property type="entry name" value="MYSc_Myo27"/>
    <property type="match status" value="1"/>
</dbReference>
<evidence type="ECO:0000256" key="7">
    <source>
        <dbReference type="PROSITE-ProRule" id="PRU00782"/>
    </source>
</evidence>
<dbReference type="GO" id="GO:0005737">
    <property type="term" value="C:cytoplasm"/>
    <property type="evidence" value="ECO:0007669"/>
    <property type="project" value="TreeGrafter"/>
</dbReference>
<dbReference type="GO" id="GO:0016459">
    <property type="term" value="C:myosin complex"/>
    <property type="evidence" value="ECO:0007669"/>
    <property type="project" value="UniProtKB-KW"/>
</dbReference>
<dbReference type="Gene3D" id="1.20.120.720">
    <property type="entry name" value="Myosin VI head, motor domain, U50 subdomain"/>
    <property type="match status" value="1"/>
</dbReference>
<feature type="region of interest" description="Disordered" evidence="8">
    <location>
        <begin position="1080"/>
        <end position="1121"/>
    </location>
</feature>
<name>A0A0F7USI0_NEOCL</name>
<protein>
    <submittedName>
        <fullName evidence="10">Myosin, related</fullName>
    </submittedName>
</protein>
<dbReference type="Gene3D" id="1.20.5.190">
    <property type="match status" value="2"/>
</dbReference>
<dbReference type="GO" id="GO:0016020">
    <property type="term" value="C:membrane"/>
    <property type="evidence" value="ECO:0007669"/>
    <property type="project" value="TreeGrafter"/>
</dbReference>
<feature type="region of interest" description="Actin-binding" evidence="7">
    <location>
        <begin position="708"/>
        <end position="730"/>
    </location>
</feature>
<dbReference type="SMART" id="SM00242">
    <property type="entry name" value="MYSc"/>
    <property type="match status" value="1"/>
</dbReference>
<evidence type="ECO:0000256" key="8">
    <source>
        <dbReference type="SAM" id="MobiDB-lite"/>
    </source>
</evidence>
<dbReference type="PRINTS" id="PR00193">
    <property type="entry name" value="MYOSINHEAVY"/>
</dbReference>
<gene>
    <name evidence="10" type="ORF">BN1204_067140</name>
</gene>
<dbReference type="PANTHER" id="PTHR13140:SF706">
    <property type="entry name" value="DILUTE CLASS UNCONVENTIONAL MYOSIN, ISOFORM C"/>
    <property type="match status" value="1"/>
</dbReference>
<accession>A0A0F7USI0</accession>
<dbReference type="Gene3D" id="1.20.58.530">
    <property type="match status" value="1"/>
</dbReference>
<feature type="compositionally biased region" description="Polar residues" evidence="8">
    <location>
        <begin position="1083"/>
        <end position="1098"/>
    </location>
</feature>
<dbReference type="GO" id="GO:0005524">
    <property type="term" value="F:ATP binding"/>
    <property type="evidence" value="ECO:0007669"/>
    <property type="project" value="UniProtKB-UniRule"/>
</dbReference>
<organism evidence="10">
    <name type="scientific">Neospora caninum (strain Liverpool)</name>
    <dbReference type="NCBI Taxonomy" id="572307"/>
    <lineage>
        <taxon>Eukaryota</taxon>
        <taxon>Sar</taxon>
        <taxon>Alveolata</taxon>
        <taxon>Apicomplexa</taxon>
        <taxon>Conoidasida</taxon>
        <taxon>Coccidia</taxon>
        <taxon>Eucoccidiorida</taxon>
        <taxon>Eimeriorina</taxon>
        <taxon>Sarcocystidae</taxon>
        <taxon>Neospora</taxon>
    </lineage>
</organism>
<keyword evidence="5 7" id="KW-0009">Actin-binding</keyword>
<dbReference type="InterPro" id="IPR036961">
    <property type="entry name" value="Kinesin_motor_dom_sf"/>
</dbReference>
<feature type="region of interest" description="Disordered" evidence="8">
    <location>
        <begin position="1193"/>
        <end position="1234"/>
    </location>
</feature>
<dbReference type="PROSITE" id="PS50294">
    <property type="entry name" value="WD_REPEATS_REGION"/>
    <property type="match status" value="1"/>
</dbReference>
<evidence type="ECO:0000256" key="4">
    <source>
        <dbReference type="ARBA" id="ARBA00023175"/>
    </source>
</evidence>
<feature type="compositionally biased region" description="Basic and acidic residues" evidence="8">
    <location>
        <begin position="1221"/>
        <end position="1230"/>
    </location>
</feature>
<dbReference type="GO" id="GO:0051015">
    <property type="term" value="F:actin filament binding"/>
    <property type="evidence" value="ECO:0007669"/>
    <property type="project" value="TreeGrafter"/>
</dbReference>
<dbReference type="PROSITE" id="PS50096">
    <property type="entry name" value="IQ"/>
    <property type="match status" value="4"/>
</dbReference>
<feature type="compositionally biased region" description="Polar residues" evidence="8">
    <location>
        <begin position="1533"/>
        <end position="1546"/>
    </location>
</feature>
<dbReference type="PROSITE" id="PS51456">
    <property type="entry name" value="MYOSIN_MOTOR"/>
    <property type="match status" value="1"/>
</dbReference>
<dbReference type="PROSITE" id="PS50082">
    <property type="entry name" value="WD_REPEATS_2"/>
    <property type="match status" value="1"/>
</dbReference>
<dbReference type="SUPFAM" id="SSF50978">
    <property type="entry name" value="WD40 repeat-like"/>
    <property type="match status" value="1"/>
</dbReference>
<dbReference type="InterPro" id="IPR015943">
    <property type="entry name" value="WD40/YVTN_repeat-like_dom_sf"/>
</dbReference>
<evidence type="ECO:0000256" key="2">
    <source>
        <dbReference type="ARBA" id="ARBA00022840"/>
    </source>
</evidence>
<feature type="binding site" evidence="7">
    <location>
        <begin position="204"/>
        <end position="211"/>
    </location>
    <ligand>
        <name>ATP</name>
        <dbReference type="ChEBI" id="CHEBI:30616"/>
    </ligand>
</feature>
<dbReference type="SMART" id="SM00320">
    <property type="entry name" value="WD40"/>
    <property type="match status" value="7"/>
</dbReference>
<keyword evidence="1 7" id="KW-0547">Nucleotide-binding</keyword>
<dbReference type="PANTHER" id="PTHR13140">
    <property type="entry name" value="MYOSIN"/>
    <property type="match status" value="1"/>
</dbReference>
<comment type="similarity">
    <text evidence="7">Belongs to the TRAFAC class myosin-kinesin ATPase superfamily. Myosin family.</text>
</comment>